<protein>
    <submittedName>
        <fullName evidence="1">Uncharacterized protein</fullName>
    </submittedName>
</protein>
<organism evidence="1 2">
    <name type="scientific">Pleurodeles waltl</name>
    <name type="common">Iberian ribbed newt</name>
    <dbReference type="NCBI Taxonomy" id="8319"/>
    <lineage>
        <taxon>Eukaryota</taxon>
        <taxon>Metazoa</taxon>
        <taxon>Chordata</taxon>
        <taxon>Craniata</taxon>
        <taxon>Vertebrata</taxon>
        <taxon>Euteleostomi</taxon>
        <taxon>Amphibia</taxon>
        <taxon>Batrachia</taxon>
        <taxon>Caudata</taxon>
        <taxon>Salamandroidea</taxon>
        <taxon>Salamandridae</taxon>
        <taxon>Pleurodelinae</taxon>
        <taxon>Pleurodeles</taxon>
    </lineage>
</organism>
<sequence length="140" mass="14684">MLPPRYGCPARFSKGVAERVELLLSLCRALFSCGPGSGCGDAPGAVLDPAIHPSTAPVDAAPCRAPRQMPVSPLSLTLAVWWLRDGLLLLLSLVGPPLAAGKAACTLFHCSLSWPTVWTRWAPLLLALAAGGVRCSRWSG</sequence>
<keyword evidence="2" id="KW-1185">Reference proteome</keyword>
<proteinExistence type="predicted"/>
<name>A0AAV7S4S7_PLEWA</name>
<dbReference type="EMBL" id="JANPWB010000008">
    <property type="protein sequence ID" value="KAJ1160004.1"/>
    <property type="molecule type" value="Genomic_DNA"/>
</dbReference>
<dbReference type="Proteomes" id="UP001066276">
    <property type="component" value="Chromosome 4_2"/>
</dbReference>
<comment type="caution">
    <text evidence="1">The sequence shown here is derived from an EMBL/GenBank/DDBJ whole genome shotgun (WGS) entry which is preliminary data.</text>
</comment>
<evidence type="ECO:0000313" key="1">
    <source>
        <dbReference type="EMBL" id="KAJ1160004.1"/>
    </source>
</evidence>
<accession>A0AAV7S4S7</accession>
<gene>
    <name evidence="1" type="ORF">NDU88_000506</name>
</gene>
<reference evidence="1" key="1">
    <citation type="journal article" date="2022" name="bioRxiv">
        <title>Sequencing and chromosome-scale assembly of the giantPleurodeles waltlgenome.</title>
        <authorList>
            <person name="Brown T."/>
            <person name="Elewa A."/>
            <person name="Iarovenko S."/>
            <person name="Subramanian E."/>
            <person name="Araus A.J."/>
            <person name="Petzold A."/>
            <person name="Susuki M."/>
            <person name="Suzuki K.-i.T."/>
            <person name="Hayashi T."/>
            <person name="Toyoda A."/>
            <person name="Oliveira C."/>
            <person name="Osipova E."/>
            <person name="Leigh N.D."/>
            <person name="Simon A."/>
            <person name="Yun M.H."/>
        </authorList>
    </citation>
    <scope>NUCLEOTIDE SEQUENCE</scope>
    <source>
        <strain evidence="1">20211129_DDA</strain>
        <tissue evidence="1">Liver</tissue>
    </source>
</reference>
<dbReference type="AlphaFoldDB" id="A0AAV7S4S7"/>
<evidence type="ECO:0000313" key="2">
    <source>
        <dbReference type="Proteomes" id="UP001066276"/>
    </source>
</evidence>